<dbReference type="InterPro" id="IPR035681">
    <property type="entry name" value="ComA-like_MBL"/>
</dbReference>
<evidence type="ECO:0000256" key="2">
    <source>
        <dbReference type="ARBA" id="ARBA00022475"/>
    </source>
</evidence>
<dbReference type="PANTHER" id="PTHR30619">
    <property type="entry name" value="DNA INTERNALIZATION/COMPETENCE PROTEIN COMEC/REC2"/>
    <property type="match status" value="1"/>
</dbReference>
<feature type="transmembrane region" description="Helical" evidence="6">
    <location>
        <begin position="325"/>
        <end position="345"/>
    </location>
</feature>
<keyword evidence="9" id="KW-1185">Reference proteome</keyword>
<dbReference type="PANTHER" id="PTHR30619:SF1">
    <property type="entry name" value="RECOMBINATION PROTEIN 2"/>
    <property type="match status" value="1"/>
</dbReference>
<dbReference type="EMBL" id="JBHSAP010000009">
    <property type="protein sequence ID" value="MFC4076775.1"/>
    <property type="molecule type" value="Genomic_DNA"/>
</dbReference>
<evidence type="ECO:0000256" key="6">
    <source>
        <dbReference type="SAM" id="Phobius"/>
    </source>
</evidence>
<dbReference type="InterPro" id="IPR004797">
    <property type="entry name" value="Competence_ComEC/Rec2"/>
</dbReference>
<dbReference type="NCBIfam" id="TIGR00360">
    <property type="entry name" value="ComEC_N-term"/>
    <property type="match status" value="1"/>
</dbReference>
<organism evidence="8 9">
    <name type="scientific">Salinithrix halophila</name>
    <dbReference type="NCBI Taxonomy" id="1485204"/>
    <lineage>
        <taxon>Bacteria</taxon>
        <taxon>Bacillati</taxon>
        <taxon>Bacillota</taxon>
        <taxon>Bacilli</taxon>
        <taxon>Bacillales</taxon>
        <taxon>Thermoactinomycetaceae</taxon>
        <taxon>Salinithrix</taxon>
    </lineage>
</organism>
<dbReference type="Gene3D" id="3.60.15.10">
    <property type="entry name" value="Ribonuclease Z/Hydroxyacylglutathione hydrolase-like"/>
    <property type="match status" value="1"/>
</dbReference>
<dbReference type="InterPro" id="IPR036866">
    <property type="entry name" value="RibonucZ/Hydroxyglut_hydro"/>
</dbReference>
<dbReference type="CDD" id="cd07731">
    <property type="entry name" value="ComA-like_MBL-fold"/>
    <property type="match status" value="1"/>
</dbReference>
<protein>
    <submittedName>
        <fullName evidence="8">DNA internalization-related competence protein ComEC/Rec2</fullName>
    </submittedName>
</protein>
<feature type="domain" description="Metallo-beta-lactamase" evidence="7">
    <location>
        <begin position="535"/>
        <end position="750"/>
    </location>
</feature>
<keyword evidence="5 6" id="KW-0472">Membrane</keyword>
<keyword evidence="3 6" id="KW-0812">Transmembrane</keyword>
<proteinExistence type="predicted"/>
<feature type="transmembrane region" description="Helical" evidence="6">
    <location>
        <begin position="253"/>
        <end position="277"/>
    </location>
</feature>
<dbReference type="Pfam" id="PF00753">
    <property type="entry name" value="Lactamase_B"/>
    <property type="match status" value="1"/>
</dbReference>
<feature type="transmembrane region" description="Helical" evidence="6">
    <location>
        <begin position="25"/>
        <end position="46"/>
    </location>
</feature>
<dbReference type="Pfam" id="PF13567">
    <property type="entry name" value="DUF4131"/>
    <property type="match status" value="1"/>
</dbReference>
<keyword evidence="4 6" id="KW-1133">Transmembrane helix</keyword>
<feature type="transmembrane region" description="Helical" evidence="6">
    <location>
        <begin position="504"/>
        <end position="520"/>
    </location>
</feature>
<evidence type="ECO:0000256" key="4">
    <source>
        <dbReference type="ARBA" id="ARBA00022989"/>
    </source>
</evidence>
<dbReference type="SMART" id="SM00849">
    <property type="entry name" value="Lactamase_B"/>
    <property type="match status" value="1"/>
</dbReference>
<comment type="caution">
    <text evidence="8">The sequence shown here is derived from an EMBL/GenBank/DDBJ whole genome shotgun (WGS) entry which is preliminary data.</text>
</comment>
<dbReference type="Pfam" id="PF03772">
    <property type="entry name" value="Competence"/>
    <property type="match status" value="1"/>
</dbReference>
<dbReference type="SUPFAM" id="SSF56281">
    <property type="entry name" value="Metallo-hydrolase/oxidoreductase"/>
    <property type="match status" value="1"/>
</dbReference>
<dbReference type="InterPro" id="IPR001279">
    <property type="entry name" value="Metallo-B-lactamas"/>
</dbReference>
<evidence type="ECO:0000259" key="7">
    <source>
        <dbReference type="SMART" id="SM00849"/>
    </source>
</evidence>
<evidence type="ECO:0000256" key="3">
    <source>
        <dbReference type="ARBA" id="ARBA00022692"/>
    </source>
</evidence>
<feature type="transmembrane region" description="Helical" evidence="6">
    <location>
        <begin position="475"/>
        <end position="492"/>
    </location>
</feature>
<evidence type="ECO:0000256" key="1">
    <source>
        <dbReference type="ARBA" id="ARBA00004651"/>
    </source>
</evidence>
<gene>
    <name evidence="8" type="ORF">ACFOUO_08125</name>
</gene>
<comment type="subcellular location">
    <subcellularLocation>
        <location evidence="1">Cell membrane</location>
        <topology evidence="1">Multi-pass membrane protein</topology>
    </subcellularLocation>
</comment>
<evidence type="ECO:0000256" key="5">
    <source>
        <dbReference type="ARBA" id="ARBA00023136"/>
    </source>
</evidence>
<dbReference type="Proteomes" id="UP001595843">
    <property type="component" value="Unassembled WGS sequence"/>
</dbReference>
<feature type="transmembrane region" description="Helical" evidence="6">
    <location>
        <begin position="407"/>
        <end position="433"/>
    </location>
</feature>
<evidence type="ECO:0000313" key="9">
    <source>
        <dbReference type="Proteomes" id="UP001595843"/>
    </source>
</evidence>
<dbReference type="RefSeq" id="WP_380704022.1">
    <property type="nucleotide sequence ID" value="NZ_JBHSAP010000009.1"/>
</dbReference>
<feature type="transmembrane region" description="Helical" evidence="6">
    <location>
        <begin position="283"/>
        <end position="304"/>
    </location>
</feature>
<dbReference type="InterPro" id="IPR025405">
    <property type="entry name" value="DUF4131"/>
</dbReference>
<dbReference type="NCBIfam" id="TIGR00361">
    <property type="entry name" value="ComEC_Rec2"/>
    <property type="match status" value="1"/>
</dbReference>
<sequence>MKRPLFVVAAGWASGIFLGVGTPTAWWMWLVATVLVGTVGAGVFYFHRRYLTMTLLTVACFAGAAHFTWVDGHNVSRLSGSSHEGTVWGRVASLPDIDGDRLQTELAVDWMETEEGRVRMNGERILLRMFLKSPAEKQAADRLERGTGITLPLRLKPPDRSRNPGAFDYREYLHRRQIHWVGEGKGWGTVLTVSPPEGFLRYADRIRRFLGERLETVYPVESAGLVRGMLLGERKQVPAATEEDFKTLGLVHLLAISGLHMGIFVTCFFGGLTLAGVTREKAAIFTMALIPLYILLTGAGEPVVRAGVMAELGLIALLCRKQGDSLSFLGAAALLLLWLKPYALFEAGFQLSFGVTWALLMAAGPIARVLPFPWKSVNNAVAIMLTAQVASFPLLLFHFHYLSWISWGVNLVVVPVISLIAVPLSYVALLLSLIHPGLSWLPAQLSSKILSSLFDWLGLLADWKGAQRSGGKPSVWWMAGYGAAALYLLRSWTGGSLRRRQRGGISLVVMVVIILLPQAFTGEKELRITFLDVGQGDCAVIETPEGQVILVDGGGSLPFSQERWREKRQSYDVGEQALLPFLRYRGINRINWLVMTHGDADHIGGLAAVVSRIPVEGVIRNAHPPQSSLEVELMETLRESGARIYLPPKGPRRLERGVSWQFLHPVGDDLTRKVTEGTNDDSVVFLLQAAGKRLLFTGDIGEDVEKKILSRWKLPPVDLLKVAHHGSRTSTGTDWLQGIRPREAIISAGRNNRFGHPTPEVLKRLKEQGSRIWRTDRDGALTVFIRPGRWRVEKMMEGGIDE</sequence>
<dbReference type="InterPro" id="IPR052159">
    <property type="entry name" value="Competence_DNA_uptake"/>
</dbReference>
<name>A0ABV8JEB6_9BACL</name>
<keyword evidence="2" id="KW-1003">Cell membrane</keyword>
<feature type="transmembrane region" description="Helical" evidence="6">
    <location>
        <begin position="382"/>
        <end position="401"/>
    </location>
</feature>
<dbReference type="InterPro" id="IPR004477">
    <property type="entry name" value="ComEC_N"/>
</dbReference>
<evidence type="ECO:0000313" key="8">
    <source>
        <dbReference type="EMBL" id="MFC4076775.1"/>
    </source>
</evidence>
<accession>A0ABV8JEB6</accession>
<reference evidence="9" key="1">
    <citation type="journal article" date="2019" name="Int. J. Syst. Evol. Microbiol.">
        <title>The Global Catalogue of Microorganisms (GCM) 10K type strain sequencing project: providing services to taxonomists for standard genome sequencing and annotation.</title>
        <authorList>
            <consortium name="The Broad Institute Genomics Platform"/>
            <consortium name="The Broad Institute Genome Sequencing Center for Infectious Disease"/>
            <person name="Wu L."/>
            <person name="Ma J."/>
        </authorList>
    </citation>
    <scope>NUCLEOTIDE SEQUENCE [LARGE SCALE GENOMIC DNA]</scope>
    <source>
        <strain evidence="9">IBRC-M 10813</strain>
    </source>
</reference>